<dbReference type="OrthoDB" id="272500at2759"/>
<evidence type="ECO:0000313" key="5">
    <source>
        <dbReference type="EMBL" id="PSK45251.1"/>
    </source>
</evidence>
<evidence type="ECO:0000256" key="4">
    <source>
        <dbReference type="SAM" id="SignalP"/>
    </source>
</evidence>
<reference evidence="5 6" key="1">
    <citation type="submission" date="2017-05" db="EMBL/GenBank/DDBJ databases">
        <title>Draft genome sequence of Elsinoe australis.</title>
        <authorList>
            <person name="Cheng Q."/>
        </authorList>
    </citation>
    <scope>NUCLEOTIDE SEQUENCE [LARGE SCALE GENOMIC DNA]</scope>
    <source>
        <strain evidence="5 6">NL1</strain>
    </source>
</reference>
<dbReference type="GO" id="GO:0019509">
    <property type="term" value="P:L-methionine salvage from methylthioadenosine"/>
    <property type="evidence" value="ECO:0007669"/>
    <property type="project" value="InterPro"/>
</dbReference>
<proteinExistence type="predicted"/>
<organism evidence="5 6">
    <name type="scientific">Elsinoe australis</name>
    <dbReference type="NCBI Taxonomy" id="40998"/>
    <lineage>
        <taxon>Eukaryota</taxon>
        <taxon>Fungi</taxon>
        <taxon>Dikarya</taxon>
        <taxon>Ascomycota</taxon>
        <taxon>Pezizomycotina</taxon>
        <taxon>Dothideomycetes</taxon>
        <taxon>Dothideomycetidae</taxon>
        <taxon>Myriangiales</taxon>
        <taxon>Elsinoaceae</taxon>
        <taxon>Elsinoe</taxon>
    </lineage>
</organism>
<accession>A0A2P7ZAN0</accession>
<dbReference type="PANTHER" id="PTHR20371:SF1">
    <property type="entry name" value="ENOLASE-PHOSPHATASE E1"/>
    <property type="match status" value="1"/>
</dbReference>
<comment type="caution">
    <text evidence="5">The sequence shown here is derived from an EMBL/GenBank/DDBJ whole genome shotgun (WGS) entry which is preliminary data.</text>
</comment>
<feature type="chain" id="PRO_5015195954" evidence="4">
    <location>
        <begin position="18"/>
        <end position="447"/>
    </location>
</feature>
<dbReference type="GO" id="GO:0043874">
    <property type="term" value="F:acireductone synthase activity"/>
    <property type="evidence" value="ECO:0007669"/>
    <property type="project" value="InterPro"/>
</dbReference>
<dbReference type="Pfam" id="PF00702">
    <property type="entry name" value="Hydrolase"/>
    <property type="match status" value="1"/>
</dbReference>
<name>A0A2P7ZAN0_9PEZI</name>
<evidence type="ECO:0000256" key="2">
    <source>
        <dbReference type="ARBA" id="ARBA00022801"/>
    </source>
</evidence>
<dbReference type="NCBIfam" id="TIGR01691">
    <property type="entry name" value="enolase-ppase"/>
    <property type="match status" value="1"/>
</dbReference>
<evidence type="ECO:0000256" key="1">
    <source>
        <dbReference type="ARBA" id="ARBA00022605"/>
    </source>
</evidence>
<dbReference type="Gene3D" id="1.10.720.60">
    <property type="match status" value="1"/>
</dbReference>
<keyword evidence="4" id="KW-0732">Signal</keyword>
<protein>
    <submittedName>
        <fullName evidence="5">Enolase-phosphatase E1</fullName>
    </submittedName>
</protein>
<sequence length="447" mass="49411">MKFELLTTLLAATVAVAQPADFSPDSPAAASLNARAAGCVDGLRRLNGRYCTVECSGQYDDYNLTTANVQHKPTIDLDSSEQQQYEICNKEFGRISNDNNFRNEDDIYASQHDYIDRPDRPDSTTNTMTNAGTATTFIWDTSIHSISFAGDGARTYSQPFSTSEIIRLKTATTQNGQITTARNADGQNVMVRRSDASNLSPWGLCETDLTLAGQMLIKYMPVNLDDGCTRFPYAISALPEVLDQKWNDPEFKEYKDAFPPEAKASPAAFEAHVKDLMARDVKIAYLKNLQGYLWKSGYKNKAYATTFFPDVVPKLQSWQKSGLSLAIFSSGSVFAQKLLFEHVKTDPCSESNDSISQTDLISAWYDTVNAGPKMEASSYHKIAKDMQHKPENILFLSDNVNEVAAAHEAGMDAVVLDRPGNAPLSEEDRESFSIVSSLDQIDVKATQ</sequence>
<evidence type="ECO:0000256" key="3">
    <source>
        <dbReference type="ARBA" id="ARBA00023167"/>
    </source>
</evidence>
<dbReference type="SUPFAM" id="SSF56784">
    <property type="entry name" value="HAD-like"/>
    <property type="match status" value="1"/>
</dbReference>
<dbReference type="InterPro" id="IPR023214">
    <property type="entry name" value="HAD_sf"/>
</dbReference>
<dbReference type="Gene3D" id="3.40.50.1000">
    <property type="entry name" value="HAD superfamily/HAD-like"/>
    <property type="match status" value="1"/>
</dbReference>
<dbReference type="InterPro" id="IPR023943">
    <property type="entry name" value="Enolase-ppase_E1"/>
</dbReference>
<keyword evidence="2" id="KW-0378">Hydrolase</keyword>
<gene>
    <name evidence="5" type="ORF">B9Z65_2391</name>
</gene>
<evidence type="ECO:0000313" key="6">
    <source>
        <dbReference type="Proteomes" id="UP000243723"/>
    </source>
</evidence>
<keyword evidence="3" id="KW-0486">Methionine biosynthesis</keyword>
<dbReference type="AlphaFoldDB" id="A0A2P7ZAN0"/>
<feature type="signal peptide" evidence="4">
    <location>
        <begin position="1"/>
        <end position="17"/>
    </location>
</feature>
<dbReference type="PANTHER" id="PTHR20371">
    <property type="entry name" value="ENOLASE-PHOSPHATASE E1"/>
    <property type="match status" value="1"/>
</dbReference>
<dbReference type="InterPro" id="IPR036412">
    <property type="entry name" value="HAD-like_sf"/>
</dbReference>
<keyword evidence="1" id="KW-0028">Amino-acid biosynthesis</keyword>
<keyword evidence="6" id="KW-1185">Reference proteome</keyword>
<dbReference type="GO" id="GO:0000287">
    <property type="term" value="F:magnesium ion binding"/>
    <property type="evidence" value="ECO:0007669"/>
    <property type="project" value="InterPro"/>
</dbReference>
<dbReference type="STRING" id="40998.A0A2P7ZAN0"/>
<dbReference type="EMBL" id="NHZQ01000251">
    <property type="protein sequence ID" value="PSK45251.1"/>
    <property type="molecule type" value="Genomic_DNA"/>
</dbReference>
<dbReference type="Proteomes" id="UP000243723">
    <property type="component" value="Unassembled WGS sequence"/>
</dbReference>